<feature type="domain" description="Peptidase M16 C-terminal" evidence="2">
    <location>
        <begin position="189"/>
        <end position="358"/>
    </location>
</feature>
<dbReference type="InterPro" id="IPR007863">
    <property type="entry name" value="Peptidase_M16_C"/>
</dbReference>
<feature type="coiled-coil region" evidence="1">
    <location>
        <begin position="132"/>
        <end position="159"/>
    </location>
</feature>
<name>A0AAW4WXP3_9FIRM</name>
<keyword evidence="4" id="KW-1185">Reference proteome</keyword>
<dbReference type="SUPFAM" id="SSF63411">
    <property type="entry name" value="LuxS/MPP-like metallohydrolase"/>
    <property type="match status" value="2"/>
</dbReference>
<dbReference type="PANTHER" id="PTHR11851:SF186">
    <property type="entry name" value="INACTIVE METALLOPROTEASE YMFF-RELATED"/>
    <property type="match status" value="1"/>
</dbReference>
<accession>A0AAW4WXP3</accession>
<evidence type="ECO:0000313" key="4">
    <source>
        <dbReference type="Proteomes" id="UP001199296"/>
    </source>
</evidence>
<comment type="caution">
    <text evidence="3">The sequence shown here is derived from an EMBL/GenBank/DDBJ whole genome shotgun (WGS) entry which is preliminary data.</text>
</comment>
<dbReference type="AlphaFoldDB" id="A0AAW4WXP3"/>
<dbReference type="Proteomes" id="UP001199296">
    <property type="component" value="Unassembled WGS sequence"/>
</dbReference>
<reference evidence="3 4" key="1">
    <citation type="submission" date="2021-10" db="EMBL/GenBank/DDBJ databases">
        <authorList>
            <person name="Grouzdev D.S."/>
            <person name="Pantiukh K.S."/>
            <person name="Krutkina M.S."/>
        </authorList>
    </citation>
    <scope>NUCLEOTIDE SEQUENCE [LARGE SCALE GENOMIC DNA]</scope>
    <source>
        <strain evidence="3 4">Z-7514</strain>
    </source>
</reference>
<dbReference type="GO" id="GO:0046872">
    <property type="term" value="F:metal ion binding"/>
    <property type="evidence" value="ECO:0007669"/>
    <property type="project" value="InterPro"/>
</dbReference>
<organism evidence="3 4">
    <name type="scientific">Halanaerobium polyolivorans</name>
    <dbReference type="NCBI Taxonomy" id="2886943"/>
    <lineage>
        <taxon>Bacteria</taxon>
        <taxon>Bacillati</taxon>
        <taxon>Bacillota</taxon>
        <taxon>Clostridia</taxon>
        <taxon>Halanaerobiales</taxon>
        <taxon>Halanaerobiaceae</taxon>
        <taxon>Halanaerobium</taxon>
    </lineage>
</organism>
<proteinExistence type="predicted"/>
<keyword evidence="1" id="KW-0175">Coiled coil</keyword>
<dbReference type="EMBL" id="JAJFAT010000006">
    <property type="protein sequence ID" value="MCC3144821.1"/>
    <property type="molecule type" value="Genomic_DNA"/>
</dbReference>
<dbReference type="Pfam" id="PF05193">
    <property type="entry name" value="Peptidase_M16_C"/>
    <property type="match status" value="1"/>
</dbReference>
<dbReference type="RefSeq" id="WP_229344984.1">
    <property type="nucleotide sequence ID" value="NZ_JAJFAT010000006.1"/>
</dbReference>
<dbReference type="Gene3D" id="3.30.830.10">
    <property type="entry name" value="Metalloenzyme, LuxS/M16 peptidase-like"/>
    <property type="match status" value="2"/>
</dbReference>
<sequence>MNELKFKNKEKNSNLHYLKTDKFKTNLIQINYLLPLETIKEAAMNALFPAILRRGTNNYPSQRELRTKLEDLFGSKLSFNILKRGENQIIRFSLEMVNEKFLVEQASLSQEALELLKAILFNPLSEKNKFKARYFLQEKENLKNNIEALINDKGSYALEQCIKKMCKKEKYGIYKLGDVDSLAEIDNRELFEHYQKLITTAPKSIFLLGDFKESFLEKIYADNSLLAGEDIYDQNTELIYAKKDIDYYEEELAINQAKLTIGCRSGINRAMSEYYALLIFNSLLGGSTHSKLFQEVREKRSLAYYVNSSIESTKGLLFINSGINVENKEQVIELVKEQIKALAAGDFSSEELLRSKKSIINSLRQNLDSNSGLAAHYLLSLINQKAESIAETIASVNNVDREEIIKVARNIEIDSVYLLKSEV</sequence>
<protein>
    <submittedName>
        <fullName evidence="3">Insulinase family protein</fullName>
    </submittedName>
</protein>
<dbReference type="NCBIfam" id="NF047422">
    <property type="entry name" value="YfmF_fam"/>
    <property type="match status" value="1"/>
</dbReference>
<evidence type="ECO:0000259" key="2">
    <source>
        <dbReference type="Pfam" id="PF05193"/>
    </source>
</evidence>
<dbReference type="InterPro" id="IPR050361">
    <property type="entry name" value="MPP/UQCRC_Complex"/>
</dbReference>
<gene>
    <name evidence="3" type="ORF">LJ207_05695</name>
</gene>
<evidence type="ECO:0000256" key="1">
    <source>
        <dbReference type="SAM" id="Coils"/>
    </source>
</evidence>
<dbReference type="PANTHER" id="PTHR11851">
    <property type="entry name" value="METALLOPROTEASE"/>
    <property type="match status" value="1"/>
</dbReference>
<dbReference type="InterPro" id="IPR011249">
    <property type="entry name" value="Metalloenz_LuxS/M16"/>
</dbReference>
<evidence type="ECO:0000313" key="3">
    <source>
        <dbReference type="EMBL" id="MCC3144821.1"/>
    </source>
</evidence>